<dbReference type="CDD" id="cd04301">
    <property type="entry name" value="NAT_SF"/>
    <property type="match status" value="1"/>
</dbReference>
<protein>
    <submittedName>
        <fullName evidence="2">Putative acetyltransferase</fullName>
    </submittedName>
</protein>
<feature type="domain" description="N-acetyltransferase" evidence="1">
    <location>
        <begin position="194"/>
        <end position="341"/>
    </location>
</feature>
<dbReference type="PROSITE" id="PS51186">
    <property type="entry name" value="GNAT"/>
    <property type="match status" value="1"/>
</dbReference>
<dbReference type="eggNOG" id="COG0456">
    <property type="taxonomic scope" value="Bacteria"/>
</dbReference>
<dbReference type="Gene3D" id="3.40.630.30">
    <property type="match status" value="1"/>
</dbReference>
<dbReference type="STRING" id="1027371.GOALK_046_00550"/>
<sequence length="341" mass="36831">MSQLHTTKSGAVIGDRVVVRYLLGDSTPADWRGNPDAAQSDVTGVLLDDTDPLRLERDGEVVSIPAATVTSVRLLSATPVRNKEIRALEGVAARSWPGVETAWIAGWFVRAGHGFSRRANSAIPLDMSAHPDATTLARIARWYAERDLPPLLALPERLVKAATVGGVQDIEVQMLTCDAAPLTARLAGSRSDAVRLSDEPHAEWLAAYTGHRAGEDTDVEDATDAVRQVVTAGDGPPVFAAIRDESSAVIAIGRGVVTESPDGRRWLGLSALWTDPERRRRGLSSQILAELVAWGAQQGAARAYLQVETTNRLAGAWYRRLGFGLHHSYRYVTPDPAPQEL</sequence>
<dbReference type="EMBL" id="BACI01000046">
    <property type="protein sequence ID" value="GAA11961.1"/>
    <property type="molecule type" value="Genomic_DNA"/>
</dbReference>
<accession>F9VTM2</accession>
<dbReference type="Proteomes" id="UP000003558">
    <property type="component" value="Unassembled WGS sequence"/>
</dbReference>
<keyword evidence="2" id="KW-0808">Transferase</keyword>
<evidence type="ECO:0000313" key="3">
    <source>
        <dbReference type="Proteomes" id="UP000003558"/>
    </source>
</evidence>
<name>F9VTM2_9ACTN</name>
<gene>
    <name evidence="2" type="ORF">GOALK_046_00550</name>
</gene>
<evidence type="ECO:0000259" key="1">
    <source>
        <dbReference type="PROSITE" id="PS51186"/>
    </source>
</evidence>
<dbReference type="AlphaFoldDB" id="F9VTM2"/>
<dbReference type="SUPFAM" id="SSF55729">
    <property type="entry name" value="Acyl-CoA N-acyltransferases (Nat)"/>
    <property type="match status" value="1"/>
</dbReference>
<dbReference type="Pfam" id="PF24553">
    <property type="entry name" value="Rv0428c_C"/>
    <property type="match status" value="1"/>
</dbReference>
<dbReference type="GO" id="GO:0016747">
    <property type="term" value="F:acyltransferase activity, transferring groups other than amino-acyl groups"/>
    <property type="evidence" value="ECO:0007669"/>
    <property type="project" value="InterPro"/>
</dbReference>
<organism evidence="2 3">
    <name type="scientific">Gordonia alkanivorans NBRC 16433</name>
    <dbReference type="NCBI Taxonomy" id="1027371"/>
    <lineage>
        <taxon>Bacteria</taxon>
        <taxon>Bacillati</taxon>
        <taxon>Actinomycetota</taxon>
        <taxon>Actinomycetes</taxon>
        <taxon>Mycobacteriales</taxon>
        <taxon>Gordoniaceae</taxon>
        <taxon>Gordonia</taxon>
    </lineage>
</organism>
<evidence type="ECO:0000313" key="2">
    <source>
        <dbReference type="EMBL" id="GAA11961.1"/>
    </source>
</evidence>
<dbReference type="InterPro" id="IPR000182">
    <property type="entry name" value="GNAT_dom"/>
</dbReference>
<dbReference type="RefSeq" id="WP_006358109.1">
    <property type="nucleotide sequence ID" value="NZ_BACI01000046.1"/>
</dbReference>
<dbReference type="InterPro" id="IPR016181">
    <property type="entry name" value="Acyl_CoA_acyltransferase"/>
</dbReference>
<proteinExistence type="predicted"/>
<dbReference type="InterPro" id="IPR056935">
    <property type="entry name" value="Rv0428c-like_C"/>
</dbReference>
<comment type="caution">
    <text evidence="2">The sequence shown here is derived from an EMBL/GenBank/DDBJ whole genome shotgun (WGS) entry which is preliminary data.</text>
</comment>
<reference evidence="2 3" key="1">
    <citation type="submission" date="2011-05" db="EMBL/GenBank/DDBJ databases">
        <title>Whole genome shotgun sequence of Gordonia alkanivorans NBRC 16433.</title>
        <authorList>
            <person name="Hosoyama A."/>
            <person name="Nakamura S."/>
            <person name="Takarada H."/>
            <person name="Tsuchikane K."/>
            <person name="Yamazaki S."/>
            <person name="Fujita N."/>
        </authorList>
    </citation>
    <scope>NUCLEOTIDE SEQUENCE [LARGE SCALE GENOMIC DNA]</scope>
    <source>
        <strain evidence="2 3">NBRC 16433</strain>
    </source>
</reference>